<dbReference type="InterPro" id="IPR013762">
    <property type="entry name" value="Integrase-like_cat_sf"/>
</dbReference>
<evidence type="ECO:0000256" key="1">
    <source>
        <dbReference type="ARBA" id="ARBA00004496"/>
    </source>
</evidence>
<comment type="subcellular location">
    <subcellularLocation>
        <location evidence="1">Cytoplasm</location>
    </subcellularLocation>
</comment>
<evidence type="ECO:0000256" key="4">
    <source>
        <dbReference type="ARBA" id="ARBA00023172"/>
    </source>
</evidence>
<dbReference type="EMBL" id="SJDL01000008">
    <property type="protein sequence ID" value="TBW57420.1"/>
    <property type="molecule type" value="Genomic_DNA"/>
</dbReference>
<dbReference type="Proteomes" id="UP000313645">
    <property type="component" value="Unassembled WGS sequence"/>
</dbReference>
<accession>A0ABY1ZPA5</accession>
<evidence type="ECO:0000256" key="5">
    <source>
        <dbReference type="SAM" id="MobiDB-lite"/>
    </source>
</evidence>
<dbReference type="PANTHER" id="PTHR30349">
    <property type="entry name" value="PHAGE INTEGRASE-RELATED"/>
    <property type="match status" value="1"/>
</dbReference>
<keyword evidence="4" id="KW-0233">DNA recombination</keyword>
<feature type="region of interest" description="Disordered" evidence="5">
    <location>
        <begin position="165"/>
        <end position="185"/>
    </location>
</feature>
<dbReference type="Gene3D" id="1.10.150.130">
    <property type="match status" value="1"/>
</dbReference>
<sequence length="412" mass="47621">MNIHPLFDTPRQLLDCGLTLDNHPSLAAYINEAHSEAYEDWRVTAAFLMDYAASMGTYTRFRGEVQRFLLFLWNISKRSLRECTEDDINRYMRFLKKPPKAWVGEKPLHAFESSDGERVAIAGWRPFFATKKVIMRQTTLDAATRSLKTFFRTLVSRGYISRSPMAHARRAEQKASRESFDEEHDHDLAPRLTDEQWHYLKEGVETAADQDEKYERHLFVVITMKTLYLRVSELAPQKNELTDEIYNPTMAAFGQKIVDGKKYWHLKVFGKGSKTRYVPLPAAYLPYLKRFRRWRALPQLPERGEKSPMIPRRNGSGQVGKRTLERLVRESFLIAAERMENDGKKDAAAEMEQIANHSHYLRHTGASMDIDAGRPIRHVSEDLGHTSVAFTEAIYISASKTERYTTGLKRAI</sequence>
<organism evidence="7 8">
    <name type="scientific">Marinobacter halodurans</name>
    <dbReference type="NCBI Taxonomy" id="2528979"/>
    <lineage>
        <taxon>Bacteria</taxon>
        <taxon>Pseudomonadati</taxon>
        <taxon>Pseudomonadota</taxon>
        <taxon>Gammaproteobacteria</taxon>
        <taxon>Pseudomonadales</taxon>
        <taxon>Marinobacteraceae</taxon>
        <taxon>Marinobacter</taxon>
    </lineage>
</organism>
<feature type="domain" description="Tyr recombinase" evidence="6">
    <location>
        <begin position="187"/>
        <end position="412"/>
    </location>
</feature>
<protein>
    <submittedName>
        <fullName evidence="7">Site-specific integrase</fullName>
    </submittedName>
</protein>
<dbReference type="InterPro" id="IPR002104">
    <property type="entry name" value="Integrase_catalytic"/>
</dbReference>
<dbReference type="PROSITE" id="PS51898">
    <property type="entry name" value="TYR_RECOMBINASE"/>
    <property type="match status" value="1"/>
</dbReference>
<evidence type="ECO:0000259" key="6">
    <source>
        <dbReference type="PROSITE" id="PS51898"/>
    </source>
</evidence>
<proteinExistence type="predicted"/>
<dbReference type="Pfam" id="PF00589">
    <property type="entry name" value="Phage_integrase"/>
    <property type="match status" value="1"/>
</dbReference>
<dbReference type="Gene3D" id="1.10.443.10">
    <property type="entry name" value="Intergrase catalytic core"/>
    <property type="match status" value="1"/>
</dbReference>
<dbReference type="InterPro" id="IPR011010">
    <property type="entry name" value="DNA_brk_join_enz"/>
</dbReference>
<dbReference type="InterPro" id="IPR010998">
    <property type="entry name" value="Integrase_recombinase_N"/>
</dbReference>
<dbReference type="CDD" id="cd00397">
    <property type="entry name" value="DNA_BRE_C"/>
    <property type="match status" value="1"/>
</dbReference>
<dbReference type="PANTHER" id="PTHR30349:SF77">
    <property type="entry name" value="TYROSINE RECOMBINASE XERC"/>
    <property type="match status" value="1"/>
</dbReference>
<keyword evidence="8" id="KW-1185">Reference proteome</keyword>
<dbReference type="InterPro" id="IPR050090">
    <property type="entry name" value="Tyrosine_recombinase_XerCD"/>
</dbReference>
<keyword evidence="2" id="KW-0229">DNA integration</keyword>
<feature type="compositionally biased region" description="Basic and acidic residues" evidence="5">
    <location>
        <begin position="169"/>
        <end position="185"/>
    </location>
</feature>
<name>A0ABY1ZPA5_9GAMM</name>
<dbReference type="SUPFAM" id="SSF56349">
    <property type="entry name" value="DNA breaking-rejoining enzymes"/>
    <property type="match status" value="1"/>
</dbReference>
<dbReference type="RefSeq" id="WP_131480460.1">
    <property type="nucleotide sequence ID" value="NZ_SJDL01000008.1"/>
</dbReference>
<evidence type="ECO:0000256" key="3">
    <source>
        <dbReference type="ARBA" id="ARBA00023125"/>
    </source>
</evidence>
<reference evidence="7 8" key="1">
    <citation type="submission" date="2019-02" db="EMBL/GenBank/DDBJ databases">
        <title>Marinobacter halodurans sp. nov., a marine bacterium isolated from sea tidal flat.</title>
        <authorList>
            <person name="Yoo Y."/>
            <person name="Lee D.W."/>
            <person name="Kim B.S."/>
            <person name="Kim J.-J."/>
        </authorList>
    </citation>
    <scope>NUCLEOTIDE SEQUENCE [LARGE SCALE GENOMIC DNA]</scope>
    <source>
        <strain evidence="7 8">YJ-S3-2</strain>
    </source>
</reference>
<keyword evidence="3" id="KW-0238">DNA-binding</keyword>
<evidence type="ECO:0000256" key="2">
    <source>
        <dbReference type="ARBA" id="ARBA00022908"/>
    </source>
</evidence>
<evidence type="ECO:0000313" key="7">
    <source>
        <dbReference type="EMBL" id="TBW57420.1"/>
    </source>
</evidence>
<gene>
    <name evidence="7" type="ORF">EZI54_07110</name>
</gene>
<evidence type="ECO:0000313" key="8">
    <source>
        <dbReference type="Proteomes" id="UP000313645"/>
    </source>
</evidence>
<comment type="caution">
    <text evidence="7">The sequence shown here is derived from an EMBL/GenBank/DDBJ whole genome shotgun (WGS) entry which is preliminary data.</text>
</comment>